<sequence length="402" mass="44362">MSRKQPLRPKSRDEFEIAIICALTPETDAVLALFDHHWDEDKDNQSFAKAARDPNAYSFGVIGQHSVVLAHLPGTGKAAAGNVAAFCRMSYPGITLALVVGTCGGVPFYGKTKEEILLGDVIISTGVVQYDLGRRFPDKFKTKDTPEDSLGRPSLEIRSLLAKLKTKREHGRLQIATQKHLQEVLEQTYNLIDHPEGMPDNLFPTDYRHKHQEPTQCTICATCNGMPDPVCDVALGSSCKELECDRKQRVLRGRLGEVESYNEEISIGLNSETFLPMIHFGKFGSGDSAVKSGEYRDQLATTHDVVGFEMESAGVWELFPTVVIRGVSNYADCHKNGNWQVFAAASAAACTKAFLKHWESTKQESRSETEGHMLGEAVTNNLRFSEINETIDNPTPPASTIC</sequence>
<dbReference type="KEGG" id="fvn:FVRRES_04688"/>
<dbReference type="InterPro" id="IPR000845">
    <property type="entry name" value="Nucleoside_phosphorylase_d"/>
</dbReference>
<dbReference type="PANTHER" id="PTHR46082:SF6">
    <property type="entry name" value="AAA+ ATPASE DOMAIN-CONTAINING PROTEIN-RELATED"/>
    <property type="match status" value="1"/>
</dbReference>
<evidence type="ECO:0000313" key="2">
    <source>
        <dbReference type="EMBL" id="CEI60252.1"/>
    </source>
</evidence>
<protein>
    <recommendedName>
        <fullName evidence="1">Nucleoside phosphorylase domain-containing protein</fullName>
    </recommendedName>
</protein>
<evidence type="ECO:0000313" key="3">
    <source>
        <dbReference type="Proteomes" id="UP000245910"/>
    </source>
</evidence>
<dbReference type="RefSeq" id="XP_025583972.1">
    <property type="nucleotide sequence ID" value="XM_025733024.2"/>
</dbReference>
<dbReference type="Proteomes" id="UP000245910">
    <property type="component" value="Chromosome II"/>
</dbReference>
<dbReference type="AlphaFoldDB" id="A0A2L2SSS9"/>
<dbReference type="Gene3D" id="3.40.50.1580">
    <property type="entry name" value="Nucleoside phosphorylase domain"/>
    <property type="match status" value="1"/>
</dbReference>
<accession>A0A2L2SSS9</accession>
<reference evidence="3" key="1">
    <citation type="submission" date="2014-10" db="EMBL/GenBank/DDBJ databases">
        <authorList>
            <person name="King R."/>
        </authorList>
    </citation>
    <scope>NUCLEOTIDE SEQUENCE [LARGE SCALE GENOMIC DNA]</scope>
    <source>
        <strain evidence="3">A3/5</strain>
    </source>
</reference>
<dbReference type="InterPro" id="IPR053137">
    <property type="entry name" value="NLR-like"/>
</dbReference>
<dbReference type="GO" id="GO:0009116">
    <property type="term" value="P:nucleoside metabolic process"/>
    <property type="evidence" value="ECO:0007669"/>
    <property type="project" value="InterPro"/>
</dbReference>
<dbReference type="InterPro" id="IPR035994">
    <property type="entry name" value="Nucleoside_phosphorylase_sf"/>
</dbReference>
<organism evidence="2 3">
    <name type="scientific">Fusarium venenatum</name>
    <dbReference type="NCBI Taxonomy" id="56646"/>
    <lineage>
        <taxon>Eukaryota</taxon>
        <taxon>Fungi</taxon>
        <taxon>Dikarya</taxon>
        <taxon>Ascomycota</taxon>
        <taxon>Pezizomycotina</taxon>
        <taxon>Sordariomycetes</taxon>
        <taxon>Hypocreomycetidae</taxon>
        <taxon>Hypocreales</taxon>
        <taxon>Nectriaceae</taxon>
        <taxon>Fusarium</taxon>
    </lineage>
</organism>
<dbReference type="PANTHER" id="PTHR46082">
    <property type="entry name" value="ATP/GTP-BINDING PROTEIN-RELATED"/>
    <property type="match status" value="1"/>
</dbReference>
<dbReference type="Pfam" id="PF01048">
    <property type="entry name" value="PNP_UDP_1"/>
    <property type="match status" value="1"/>
</dbReference>
<dbReference type="SUPFAM" id="SSF53167">
    <property type="entry name" value="Purine and uridine phosphorylases"/>
    <property type="match status" value="1"/>
</dbReference>
<name>A0A2L2SSS9_9HYPO</name>
<keyword evidence="3" id="KW-1185">Reference proteome</keyword>
<dbReference type="GeneID" id="37256327"/>
<dbReference type="STRING" id="56646.A0A2L2SSS9"/>
<evidence type="ECO:0000259" key="1">
    <source>
        <dbReference type="Pfam" id="PF01048"/>
    </source>
</evidence>
<dbReference type="GO" id="GO:0003824">
    <property type="term" value="F:catalytic activity"/>
    <property type="evidence" value="ECO:0007669"/>
    <property type="project" value="InterPro"/>
</dbReference>
<proteinExistence type="predicted"/>
<dbReference type="OrthoDB" id="20872at2759"/>
<dbReference type="EMBL" id="LN649230">
    <property type="protein sequence ID" value="CEI60252.1"/>
    <property type="molecule type" value="Genomic_DNA"/>
</dbReference>
<feature type="domain" description="Nucleoside phosphorylase" evidence="1">
    <location>
        <begin position="17"/>
        <end position="167"/>
    </location>
</feature>